<feature type="region of interest" description="Disordered" evidence="2">
    <location>
        <begin position="114"/>
        <end position="179"/>
    </location>
</feature>
<dbReference type="HOGENOM" id="CLU_100704_0_0_1"/>
<comment type="similarity">
    <text evidence="1">Belongs to the complex I NDUFA12 subunit family.</text>
</comment>
<dbReference type="Pfam" id="PF05071">
    <property type="entry name" value="NDUFA12"/>
    <property type="match status" value="1"/>
</dbReference>
<dbReference type="InParanoid" id="A0A0C3FS05"/>
<evidence type="ECO:0008006" key="5">
    <source>
        <dbReference type="Google" id="ProtNLM"/>
    </source>
</evidence>
<dbReference type="EMBL" id="KN832981">
    <property type="protein sequence ID" value="KIM86760.1"/>
    <property type="molecule type" value="Genomic_DNA"/>
</dbReference>
<keyword evidence="4" id="KW-1185">Reference proteome</keyword>
<reference evidence="3 4" key="1">
    <citation type="submission" date="2014-04" db="EMBL/GenBank/DDBJ databases">
        <authorList>
            <consortium name="DOE Joint Genome Institute"/>
            <person name="Kuo A."/>
            <person name="Tarkka M."/>
            <person name="Buscot F."/>
            <person name="Kohler A."/>
            <person name="Nagy L.G."/>
            <person name="Floudas D."/>
            <person name="Copeland A."/>
            <person name="Barry K.W."/>
            <person name="Cichocki N."/>
            <person name="Veneault-Fourrey C."/>
            <person name="LaButti K."/>
            <person name="Lindquist E.A."/>
            <person name="Lipzen A."/>
            <person name="Lundell T."/>
            <person name="Morin E."/>
            <person name="Murat C."/>
            <person name="Sun H."/>
            <person name="Tunlid A."/>
            <person name="Henrissat B."/>
            <person name="Grigoriev I.V."/>
            <person name="Hibbett D.S."/>
            <person name="Martin F."/>
            <person name="Nordberg H.P."/>
            <person name="Cantor M.N."/>
            <person name="Hua S.X."/>
        </authorList>
    </citation>
    <scope>NUCLEOTIDE SEQUENCE [LARGE SCALE GENOMIC DNA]</scope>
    <source>
        <strain evidence="3 4">F 1598</strain>
    </source>
</reference>
<evidence type="ECO:0000313" key="4">
    <source>
        <dbReference type="Proteomes" id="UP000054166"/>
    </source>
</evidence>
<sequence length="179" mass="21054">MALFRRVWQKLLRPSYLAGRDLQGNRFYERPSTSDDPRRTKRAIEYRSENDKWDYIGGARRLPVQWSAWLTHTRQAPPTIEELQADVQRQQRVLRNASLIEANDQQERARLRQVGASDMRQHTSEISDQPPPKKMPYNISQTPLSQSHVDQFTSDLPKTCPDRSDEPQSWTPRARSRDR</sequence>
<name>A0A0C3FS05_PILCF</name>
<evidence type="ECO:0000313" key="3">
    <source>
        <dbReference type="EMBL" id="KIM86760.1"/>
    </source>
</evidence>
<proteinExistence type="inferred from homology"/>
<feature type="compositionally biased region" description="Polar residues" evidence="2">
    <location>
        <begin position="138"/>
        <end position="156"/>
    </location>
</feature>
<accession>A0A0C3FS05</accession>
<dbReference type="PANTHER" id="PTHR32470:SF2">
    <property type="entry name" value="NADH DEHYDROGENASE [UBIQUINONE] 1 ALPHA SUBCOMPLEX ASSEMBLY FACTOR 2"/>
    <property type="match status" value="1"/>
</dbReference>
<dbReference type="InterPro" id="IPR052618">
    <property type="entry name" value="ComplexI_NDUFA12"/>
</dbReference>
<gene>
    <name evidence="3" type="ORF">PILCRDRAFT_314793</name>
</gene>
<dbReference type="GO" id="GO:0005739">
    <property type="term" value="C:mitochondrion"/>
    <property type="evidence" value="ECO:0007669"/>
    <property type="project" value="TreeGrafter"/>
</dbReference>
<dbReference type="GO" id="GO:0045271">
    <property type="term" value="C:respiratory chain complex I"/>
    <property type="evidence" value="ECO:0007669"/>
    <property type="project" value="InterPro"/>
</dbReference>
<dbReference type="OrthoDB" id="10255576at2759"/>
<dbReference type="STRING" id="765440.A0A0C3FS05"/>
<protein>
    <recommendedName>
        <fullName evidence="5">NADH dehydrogenase [ubiquinone] 1 alpha subcomplex subunit</fullName>
    </recommendedName>
</protein>
<dbReference type="AlphaFoldDB" id="A0A0C3FS05"/>
<dbReference type="Proteomes" id="UP000054166">
    <property type="component" value="Unassembled WGS sequence"/>
</dbReference>
<dbReference type="GO" id="GO:0032981">
    <property type="term" value="P:mitochondrial respiratory chain complex I assembly"/>
    <property type="evidence" value="ECO:0007669"/>
    <property type="project" value="TreeGrafter"/>
</dbReference>
<evidence type="ECO:0000256" key="1">
    <source>
        <dbReference type="ARBA" id="ARBA00007355"/>
    </source>
</evidence>
<dbReference type="InterPro" id="IPR007763">
    <property type="entry name" value="NDUFA12"/>
</dbReference>
<evidence type="ECO:0000256" key="2">
    <source>
        <dbReference type="SAM" id="MobiDB-lite"/>
    </source>
</evidence>
<dbReference type="PANTHER" id="PTHR32470">
    <property type="entry name" value="ADH DEHYDROGENASE [UBIQUINONE] 1 ALPHA SUBCOMPLEX ASSEMBLY FACTOR 2"/>
    <property type="match status" value="1"/>
</dbReference>
<organism evidence="3 4">
    <name type="scientific">Piloderma croceum (strain F 1598)</name>
    <dbReference type="NCBI Taxonomy" id="765440"/>
    <lineage>
        <taxon>Eukaryota</taxon>
        <taxon>Fungi</taxon>
        <taxon>Dikarya</taxon>
        <taxon>Basidiomycota</taxon>
        <taxon>Agaricomycotina</taxon>
        <taxon>Agaricomycetes</taxon>
        <taxon>Agaricomycetidae</taxon>
        <taxon>Atheliales</taxon>
        <taxon>Atheliaceae</taxon>
        <taxon>Piloderma</taxon>
    </lineage>
</organism>
<reference evidence="4" key="2">
    <citation type="submission" date="2015-01" db="EMBL/GenBank/DDBJ databases">
        <title>Evolutionary Origins and Diversification of the Mycorrhizal Mutualists.</title>
        <authorList>
            <consortium name="DOE Joint Genome Institute"/>
            <consortium name="Mycorrhizal Genomics Consortium"/>
            <person name="Kohler A."/>
            <person name="Kuo A."/>
            <person name="Nagy L.G."/>
            <person name="Floudas D."/>
            <person name="Copeland A."/>
            <person name="Barry K.W."/>
            <person name="Cichocki N."/>
            <person name="Veneault-Fourrey C."/>
            <person name="LaButti K."/>
            <person name="Lindquist E.A."/>
            <person name="Lipzen A."/>
            <person name="Lundell T."/>
            <person name="Morin E."/>
            <person name="Murat C."/>
            <person name="Riley R."/>
            <person name="Ohm R."/>
            <person name="Sun H."/>
            <person name="Tunlid A."/>
            <person name="Henrissat B."/>
            <person name="Grigoriev I.V."/>
            <person name="Hibbett D.S."/>
            <person name="Martin F."/>
        </authorList>
    </citation>
    <scope>NUCLEOTIDE SEQUENCE [LARGE SCALE GENOMIC DNA]</scope>
    <source>
        <strain evidence="4">F 1598</strain>
    </source>
</reference>